<gene>
    <name evidence="2" type="ORF">PR003_g16844</name>
</gene>
<name>A0A6A4EJU6_9STRA</name>
<dbReference type="Pfam" id="PF17921">
    <property type="entry name" value="Integrase_H2C2"/>
    <property type="match status" value="1"/>
</dbReference>
<accession>A0A6A4EJU6</accession>
<dbReference type="Gene3D" id="1.10.340.70">
    <property type="match status" value="1"/>
</dbReference>
<keyword evidence="3" id="KW-1185">Reference proteome</keyword>
<evidence type="ECO:0000313" key="3">
    <source>
        <dbReference type="Proteomes" id="UP000434957"/>
    </source>
</evidence>
<protein>
    <recommendedName>
        <fullName evidence="1">Integrase zinc-binding domain-containing protein</fullName>
    </recommendedName>
</protein>
<evidence type="ECO:0000313" key="2">
    <source>
        <dbReference type="EMBL" id="KAE9323979.1"/>
    </source>
</evidence>
<dbReference type="EMBL" id="QXFT01001255">
    <property type="protein sequence ID" value="KAE9323979.1"/>
    <property type="molecule type" value="Genomic_DNA"/>
</dbReference>
<dbReference type="AlphaFoldDB" id="A0A6A4EJU6"/>
<organism evidence="2 3">
    <name type="scientific">Phytophthora rubi</name>
    <dbReference type="NCBI Taxonomy" id="129364"/>
    <lineage>
        <taxon>Eukaryota</taxon>
        <taxon>Sar</taxon>
        <taxon>Stramenopiles</taxon>
        <taxon>Oomycota</taxon>
        <taxon>Peronosporomycetes</taxon>
        <taxon>Peronosporales</taxon>
        <taxon>Peronosporaceae</taxon>
        <taxon>Phytophthora</taxon>
    </lineage>
</organism>
<dbReference type="InterPro" id="IPR041588">
    <property type="entry name" value="Integrase_H2C2"/>
</dbReference>
<sequence length="218" mass="23784">MSYTYVIEHIAGPQNIWADMISRLAGNHDSVATAIKRVLADTPGALNPNGETTETANPEVTEPIISTIRPLDDANFVWPTFDAISTVQSASHPPSGAERTPDGVLRLHGRIWIPCEAAELLQRLCIIAHCGVQGHRGGTAMAEHLRRIFTIENLDIKVAAFVRQCRLCLHSKGGTSSPDLGGKRWSDQNAMALLPIYGGEFWRLQVHLSGEGSRFALL</sequence>
<proteinExistence type="predicted"/>
<reference evidence="2 3" key="1">
    <citation type="submission" date="2018-08" db="EMBL/GenBank/DDBJ databases">
        <title>Genomic investigation of the strawberry pathogen Phytophthora fragariae indicates pathogenicity is determined by transcriptional variation in three key races.</title>
        <authorList>
            <person name="Adams T.M."/>
            <person name="Armitage A.D."/>
            <person name="Sobczyk M.K."/>
            <person name="Bates H.J."/>
            <person name="Dunwell J.M."/>
            <person name="Nellist C.F."/>
            <person name="Harrison R.J."/>
        </authorList>
    </citation>
    <scope>NUCLEOTIDE SEQUENCE [LARGE SCALE GENOMIC DNA]</scope>
    <source>
        <strain evidence="2 3">SCRP333</strain>
    </source>
</reference>
<evidence type="ECO:0000259" key="1">
    <source>
        <dbReference type="Pfam" id="PF17921"/>
    </source>
</evidence>
<comment type="caution">
    <text evidence="2">The sequence shown here is derived from an EMBL/GenBank/DDBJ whole genome shotgun (WGS) entry which is preliminary data.</text>
</comment>
<dbReference type="Proteomes" id="UP000434957">
    <property type="component" value="Unassembled WGS sequence"/>
</dbReference>
<feature type="domain" description="Integrase zinc-binding" evidence="1">
    <location>
        <begin position="120"/>
        <end position="172"/>
    </location>
</feature>